<evidence type="ECO:0000256" key="1">
    <source>
        <dbReference type="ARBA" id="ARBA00022741"/>
    </source>
</evidence>
<sequence>DLYLFLDPDTVGPSDHDSCVFSRDCGRKHYGDSRISLAHIDPSWRPWSIVNEGVYDINAKIPGVWVPASVKLESACVTMDVGFLASGSSDRITLEDCSHAVAILDVELPERLPVQNFSDYSWALQRAQLLPSFSSWQTHGENTARDCACAPPYPRLLWSVNDKGVAMAHEDRKAAAAFERAMKTRPQIFQIKATSTESRTRIQVSIHILSLLHRAQGRLTRSGPVTTSWRLLTDHADLAPHPFVKFRLQSNSNDATIKLPTALNYLRGSQPKSLSWMITQEQGRQIGITEVEETVHSGLGWRIEAQAQMTLTVRGGVLADLPSFGKTVTTIGLIQSEFEEHSPKALVQHNQSLTAKLPKLLDSAATLIVCPPHIVLQWQSELKKFLDVEQYKRYNVLVIETYARLQSLTIDDLLGSRVIIVSWIIFADEDYVADLARFTAMPKPATTSRRAFDAWMTRTDDEIPRSLLDLQTQGYQKFQKSSMELIDERMQHPEFQASLPMKIRHGSAYESFGSSALANSNAKGKAQGKKKGAISGVRTHPVPLLHLFRFNRIVVDEYHYLNDEKKIANSLAAISIKHVAALKRWVLSGTPALANFSDIDQIASFLGLKLGRYFFGDGTTTTQVEKVRKSDQTRVEDFLSQTEIMSRQWHQARHERAQEFLDLFVRQNEASLQHISCSEQLLPIELNIAHHTVYLELSQHLISQRMQIKKLSKKLSSDRTDRLNDSLNNSVSAEEALLKSALLFETDNGESGLDLLMTKRTQQSRNAERELLKLLAEFEGLMLLEKQKQKKGEEGITDLYEHFKKDVKHYNSFGDEDASKRVRQLLTKARETPSLKPLSELKGVSAVKREQLMKKRLSQLRELARELTLRMRSERFIESIKNLLKPLTSRSEDTFSCSSPQCEGTATLAQLNLVSHCGHTACEKCLDKRSDDEVCVHPGCNSPVHEINLIRVPDLGTTGTQNAGRDFGNKLETIVQLIKDFPDDDQGIVFAPNEETIGILEMVFDHHNVSYHSTSNCRPAAAAKIMEDFKTNQVPNERKQVLLLNLGSESAAGVNLVNANHVIFLSPFLAKTQYEYDSAMVQAIARSRRYGQQKKVHIYHVVAQRTIDVDILEHRHKRNDGITTSGWTMKMPQATGSKREKTKLIKNDAGQMALVPASWLADEGKRLMLEVGETPDSFTSLINFSEMLDHNGK</sequence>
<dbReference type="CDD" id="cd18793">
    <property type="entry name" value="SF2_C_SNF"/>
    <property type="match status" value="1"/>
</dbReference>
<dbReference type="PANTHER" id="PTHR45626:SF26">
    <property type="entry name" value="FAMILY HELICASE, PUTATIVE (AFU_ORTHOLOGUE AFUA_2G09120)-RELATED"/>
    <property type="match status" value="1"/>
</dbReference>
<dbReference type="Pfam" id="PF00176">
    <property type="entry name" value="SNF2-rel_dom"/>
    <property type="match status" value="1"/>
</dbReference>
<evidence type="ECO:0000256" key="3">
    <source>
        <dbReference type="ARBA" id="ARBA00022840"/>
    </source>
</evidence>
<dbReference type="Proteomes" id="UP000800038">
    <property type="component" value="Unassembled WGS sequence"/>
</dbReference>
<proteinExistence type="predicted"/>
<evidence type="ECO:0000313" key="6">
    <source>
        <dbReference type="Proteomes" id="UP000800038"/>
    </source>
</evidence>
<dbReference type="GO" id="GO:0008094">
    <property type="term" value="F:ATP-dependent activity, acting on DNA"/>
    <property type="evidence" value="ECO:0007669"/>
    <property type="project" value="TreeGrafter"/>
</dbReference>
<keyword evidence="3" id="KW-0067">ATP-binding</keyword>
<dbReference type="PANTHER" id="PTHR45626">
    <property type="entry name" value="TRANSCRIPTION TERMINATION FACTOR 2-RELATED"/>
    <property type="match status" value="1"/>
</dbReference>
<gene>
    <name evidence="5" type="ORF">EJ02DRAFT_362876</name>
</gene>
<protein>
    <recommendedName>
        <fullName evidence="4">SNF2 N-terminal domain-containing protein</fullName>
    </recommendedName>
</protein>
<dbReference type="InterPro" id="IPR049730">
    <property type="entry name" value="SNF2/RAD54-like_C"/>
</dbReference>
<feature type="non-terminal residue" evidence="5">
    <location>
        <position position="1"/>
    </location>
</feature>
<evidence type="ECO:0000259" key="4">
    <source>
        <dbReference type="Pfam" id="PF00176"/>
    </source>
</evidence>
<dbReference type="EMBL" id="ML976367">
    <property type="protein sequence ID" value="KAF1934810.1"/>
    <property type="molecule type" value="Genomic_DNA"/>
</dbReference>
<dbReference type="InterPro" id="IPR027417">
    <property type="entry name" value="P-loop_NTPase"/>
</dbReference>
<dbReference type="Gene3D" id="3.40.50.300">
    <property type="entry name" value="P-loop containing nucleotide triphosphate hydrolases"/>
    <property type="match status" value="1"/>
</dbReference>
<keyword evidence="2" id="KW-0378">Hydrolase</keyword>
<dbReference type="InterPro" id="IPR038718">
    <property type="entry name" value="SNF2-like_sf"/>
</dbReference>
<dbReference type="SUPFAM" id="SSF52540">
    <property type="entry name" value="P-loop containing nucleoside triphosphate hydrolases"/>
    <property type="match status" value="2"/>
</dbReference>
<dbReference type="GO" id="GO:0006281">
    <property type="term" value="P:DNA repair"/>
    <property type="evidence" value="ECO:0007669"/>
    <property type="project" value="TreeGrafter"/>
</dbReference>
<dbReference type="InterPro" id="IPR050628">
    <property type="entry name" value="SNF2_RAD54_helicase_TF"/>
</dbReference>
<keyword evidence="6" id="KW-1185">Reference proteome</keyword>
<reference evidence="5" key="1">
    <citation type="journal article" date="2020" name="Stud. Mycol.">
        <title>101 Dothideomycetes genomes: a test case for predicting lifestyles and emergence of pathogens.</title>
        <authorList>
            <person name="Haridas S."/>
            <person name="Albert R."/>
            <person name="Binder M."/>
            <person name="Bloem J."/>
            <person name="Labutti K."/>
            <person name="Salamov A."/>
            <person name="Andreopoulos B."/>
            <person name="Baker S."/>
            <person name="Barry K."/>
            <person name="Bills G."/>
            <person name="Bluhm B."/>
            <person name="Cannon C."/>
            <person name="Castanera R."/>
            <person name="Culley D."/>
            <person name="Daum C."/>
            <person name="Ezra D."/>
            <person name="Gonzalez J."/>
            <person name="Henrissat B."/>
            <person name="Kuo A."/>
            <person name="Liang C."/>
            <person name="Lipzen A."/>
            <person name="Lutzoni F."/>
            <person name="Magnuson J."/>
            <person name="Mondo S."/>
            <person name="Nolan M."/>
            <person name="Ohm R."/>
            <person name="Pangilinan J."/>
            <person name="Park H.-J."/>
            <person name="Ramirez L."/>
            <person name="Alfaro M."/>
            <person name="Sun H."/>
            <person name="Tritt A."/>
            <person name="Yoshinaga Y."/>
            <person name="Zwiers L.-H."/>
            <person name="Turgeon B."/>
            <person name="Goodwin S."/>
            <person name="Spatafora J."/>
            <person name="Crous P."/>
            <person name="Grigoriev I."/>
        </authorList>
    </citation>
    <scope>NUCLEOTIDE SEQUENCE</scope>
    <source>
        <strain evidence="5">CBS 161.51</strain>
    </source>
</reference>
<accession>A0A6A5S5D3</accession>
<dbReference type="GO" id="GO:0005634">
    <property type="term" value="C:nucleus"/>
    <property type="evidence" value="ECO:0007669"/>
    <property type="project" value="TreeGrafter"/>
</dbReference>
<organism evidence="5 6">
    <name type="scientific">Clathrospora elynae</name>
    <dbReference type="NCBI Taxonomy" id="706981"/>
    <lineage>
        <taxon>Eukaryota</taxon>
        <taxon>Fungi</taxon>
        <taxon>Dikarya</taxon>
        <taxon>Ascomycota</taxon>
        <taxon>Pezizomycotina</taxon>
        <taxon>Dothideomycetes</taxon>
        <taxon>Pleosporomycetidae</taxon>
        <taxon>Pleosporales</taxon>
        <taxon>Diademaceae</taxon>
        <taxon>Clathrospora</taxon>
    </lineage>
</organism>
<evidence type="ECO:0000256" key="2">
    <source>
        <dbReference type="ARBA" id="ARBA00022801"/>
    </source>
</evidence>
<keyword evidence="1" id="KW-0547">Nucleotide-binding</keyword>
<evidence type="ECO:0000313" key="5">
    <source>
        <dbReference type="EMBL" id="KAF1934810.1"/>
    </source>
</evidence>
<dbReference type="GO" id="GO:0005524">
    <property type="term" value="F:ATP binding"/>
    <property type="evidence" value="ECO:0007669"/>
    <property type="project" value="UniProtKB-KW"/>
</dbReference>
<dbReference type="InterPro" id="IPR000330">
    <property type="entry name" value="SNF2_N"/>
</dbReference>
<dbReference type="AlphaFoldDB" id="A0A6A5S5D3"/>
<name>A0A6A5S5D3_9PLEO</name>
<dbReference type="GO" id="GO:0016787">
    <property type="term" value="F:hydrolase activity"/>
    <property type="evidence" value="ECO:0007669"/>
    <property type="project" value="UniProtKB-KW"/>
</dbReference>
<dbReference type="OrthoDB" id="423221at2759"/>
<feature type="domain" description="SNF2 N-terminal" evidence="4">
    <location>
        <begin position="270"/>
        <end position="390"/>
    </location>
</feature>
<dbReference type="Gene3D" id="3.40.50.10810">
    <property type="entry name" value="Tandem AAA-ATPase domain"/>
    <property type="match status" value="2"/>
</dbReference>